<dbReference type="Proteomes" id="UP000277811">
    <property type="component" value="Unassembled WGS sequence"/>
</dbReference>
<dbReference type="SUPFAM" id="SSF55729">
    <property type="entry name" value="Acyl-CoA N-acyltransferases (Nat)"/>
    <property type="match status" value="1"/>
</dbReference>
<accession>A0A498RFR7</accession>
<dbReference type="GO" id="GO:0006629">
    <property type="term" value="P:lipid metabolic process"/>
    <property type="evidence" value="ECO:0007669"/>
    <property type="project" value="UniProtKB-KW"/>
</dbReference>
<dbReference type="InterPro" id="IPR016181">
    <property type="entry name" value="Acyl_CoA_acyltransferase"/>
</dbReference>
<keyword evidence="4" id="KW-0443">Lipid metabolism</keyword>
<evidence type="ECO:0000256" key="1">
    <source>
        <dbReference type="ARBA" id="ARBA00005189"/>
    </source>
</evidence>
<evidence type="ECO:0000256" key="5">
    <source>
        <dbReference type="ARBA" id="ARBA00023315"/>
    </source>
</evidence>
<dbReference type="Gene3D" id="3.40.630.30">
    <property type="match status" value="1"/>
</dbReference>
<evidence type="ECO:0000256" key="3">
    <source>
        <dbReference type="ARBA" id="ARBA00022679"/>
    </source>
</evidence>
<organism evidence="6 7">
    <name type="scientific">Lucifera butyrica</name>
    <dbReference type="NCBI Taxonomy" id="1351585"/>
    <lineage>
        <taxon>Bacteria</taxon>
        <taxon>Bacillati</taxon>
        <taxon>Bacillota</taxon>
        <taxon>Negativicutes</taxon>
        <taxon>Veillonellales</taxon>
        <taxon>Veillonellaceae</taxon>
        <taxon>Lucifera</taxon>
    </lineage>
</organism>
<keyword evidence="5 6" id="KW-0012">Acyltransferase</keyword>
<evidence type="ECO:0000256" key="2">
    <source>
        <dbReference type="ARBA" id="ARBA00022516"/>
    </source>
</evidence>
<reference evidence="6 7" key="1">
    <citation type="submission" date="2018-06" db="EMBL/GenBank/DDBJ databases">
        <authorList>
            <person name="Strepis N."/>
        </authorList>
    </citation>
    <scope>NUCLEOTIDE SEQUENCE [LARGE SCALE GENOMIC DNA]</scope>
    <source>
        <strain evidence="6">LUCI</strain>
    </source>
</reference>
<dbReference type="Pfam" id="PF13444">
    <property type="entry name" value="Acetyltransf_5"/>
    <property type="match status" value="1"/>
</dbReference>
<dbReference type="PANTHER" id="PTHR37323:SF1">
    <property type="entry name" value="L-ORNITHINE N(ALPHA)-ACYLTRANSFERASE"/>
    <property type="match status" value="1"/>
</dbReference>
<evidence type="ECO:0000313" key="6">
    <source>
        <dbReference type="EMBL" id="VBB09797.1"/>
    </source>
</evidence>
<evidence type="ECO:0000313" key="7">
    <source>
        <dbReference type="Proteomes" id="UP000277811"/>
    </source>
</evidence>
<evidence type="ECO:0000256" key="4">
    <source>
        <dbReference type="ARBA" id="ARBA00023098"/>
    </source>
</evidence>
<name>A0A498RFR7_9FIRM</name>
<proteinExistence type="predicted"/>
<comment type="pathway">
    <text evidence="1">Lipid metabolism.</text>
</comment>
<sequence>MEIREGKYLLKLAETPAEKNQLYLLRHRVYWKELNFAGKSEYEEETVKDRDAFDEFCDHLLIRDEEQNRCVGTFRFLPGGRLPQGSGFYSEQWFDLGKLSTQRKHILELGRACIDAQYRNTSVFRLLFAGLGAYLKRYPHDYLIGLTTLPADAKDNIGDIAQYLVGNHAVNIAFGIKPKKQFPLSLPESGEFSVAQINHREIIKKMSTLMLAYYKYGAEFISEPSVDVDFNPPVYDFFTLFETHKFPSWV</sequence>
<keyword evidence="2" id="KW-0444">Lipid biosynthesis</keyword>
<dbReference type="GO" id="GO:0016746">
    <property type="term" value="F:acyltransferase activity"/>
    <property type="evidence" value="ECO:0007669"/>
    <property type="project" value="UniProtKB-KW"/>
</dbReference>
<keyword evidence="3 6" id="KW-0808">Transferase</keyword>
<dbReference type="InterPro" id="IPR052351">
    <property type="entry name" value="Ornithine_N-alpha-AT"/>
</dbReference>
<dbReference type="PANTHER" id="PTHR37323">
    <property type="entry name" value="GCN5-RELATED N-ACETYLTRANSFERASE"/>
    <property type="match status" value="1"/>
</dbReference>
<gene>
    <name evidence="6" type="ORF">LUCI_5095</name>
</gene>
<keyword evidence="7" id="KW-1185">Reference proteome</keyword>
<protein>
    <submittedName>
        <fullName evidence="6">Acyl-coa n-acyltransferase</fullName>
    </submittedName>
</protein>
<dbReference type="AlphaFoldDB" id="A0A498RFR7"/>
<dbReference type="EMBL" id="UPPP01000134">
    <property type="protein sequence ID" value="VBB09797.1"/>
    <property type="molecule type" value="Genomic_DNA"/>
</dbReference>